<proteinExistence type="predicted"/>
<dbReference type="EMBL" id="AOHY01000023">
    <property type="protein sequence ID" value="ELY49126.1"/>
    <property type="molecule type" value="Genomic_DNA"/>
</dbReference>
<sequence>MVIVQVNNTIILDDGAGVDLESTEGRRNLSVLGAGSKQRSDDETIGEWGIGKGAIIAKGAVRIWSHDTALCFDYRDQRDSGPWADVSSRDGQLVNAEHHLEGMLVEIDHYEDEVPDPDSYRWRRYVRDLRKRFAYVQSRTDVSVVINGEPIDKGDPLEAVADSPHPSITRETEDAILALEYTPHEGLDIYSNGLYVTTKREYGIGGMIVSKGNLTLNFARNETQSGCERWQRINNALEQARDDLYADVSDDRLTAESREVMVEAMASESESDEQWADRKLFQLATESRISLEEIQSAPSIGWVDGAQKGADKLVERGYVVLDTSDAATQRLHALASDENISIVVPETFDVGERAESEGVWTGYHRIEDESQLNADQQRYLRFARVLARELGIERDVYYGEASADAWTDGRTHIVITDSAVTSRQRAVWMHDLYLVMLHEAAHDTSSRDRPSHGHHFKSTFRSLVEDPGNRSSFAELVQQVVDEGFGSVFEWYGVGC</sequence>
<gene>
    <name evidence="1" type="ORF">C494_09007</name>
</gene>
<name>L9WIS9_9EURY</name>
<protein>
    <submittedName>
        <fullName evidence="1">Uncharacterized protein</fullName>
    </submittedName>
</protein>
<comment type="caution">
    <text evidence="1">The sequence shown here is derived from an EMBL/GenBank/DDBJ whole genome shotgun (WGS) entry which is preliminary data.</text>
</comment>
<dbReference type="Proteomes" id="UP000011690">
    <property type="component" value="Unassembled WGS sequence"/>
</dbReference>
<evidence type="ECO:0000313" key="2">
    <source>
        <dbReference type="Proteomes" id="UP000011690"/>
    </source>
</evidence>
<dbReference type="eggNOG" id="arCOG11794">
    <property type="taxonomic scope" value="Archaea"/>
</dbReference>
<accession>L9WIS9</accession>
<organism evidence="1 2">
    <name type="scientific">Natronorubrum bangense JCM 10635</name>
    <dbReference type="NCBI Taxonomy" id="1227500"/>
    <lineage>
        <taxon>Archaea</taxon>
        <taxon>Methanobacteriati</taxon>
        <taxon>Methanobacteriota</taxon>
        <taxon>Stenosarchaea group</taxon>
        <taxon>Halobacteria</taxon>
        <taxon>Halobacteriales</taxon>
        <taxon>Natrialbaceae</taxon>
        <taxon>Natronorubrum</taxon>
    </lineage>
</organism>
<evidence type="ECO:0000313" key="1">
    <source>
        <dbReference type="EMBL" id="ELY49126.1"/>
    </source>
</evidence>
<dbReference type="STRING" id="1227500.C494_09007"/>
<keyword evidence="2" id="KW-1185">Reference proteome</keyword>
<reference evidence="1 2" key="1">
    <citation type="journal article" date="2014" name="PLoS Genet.">
        <title>Phylogenetically driven sequencing of extremely halophilic archaea reveals strategies for static and dynamic osmo-response.</title>
        <authorList>
            <person name="Becker E.A."/>
            <person name="Seitzer P.M."/>
            <person name="Tritt A."/>
            <person name="Larsen D."/>
            <person name="Krusor M."/>
            <person name="Yao A.I."/>
            <person name="Wu D."/>
            <person name="Madern D."/>
            <person name="Eisen J.A."/>
            <person name="Darling A.E."/>
            <person name="Facciotti M.T."/>
        </authorList>
    </citation>
    <scope>NUCLEOTIDE SEQUENCE [LARGE SCALE GENOMIC DNA]</scope>
    <source>
        <strain evidence="1 2">JCM 10635</strain>
    </source>
</reference>
<dbReference type="PATRIC" id="fig|1227500.6.peg.1809"/>
<dbReference type="AlphaFoldDB" id="L9WIS9"/>